<comment type="pathway">
    <text evidence="2">Glycan metabolism.</text>
</comment>
<evidence type="ECO:0000256" key="5">
    <source>
        <dbReference type="ARBA" id="ARBA00023034"/>
    </source>
</evidence>
<sequence length="592" mass="64689">MATEKKIISLTVKVGLVLFAVCILAPVSLMVLLRHAVPLQTLRLLFSAGSASLVAWEEVKMYSANKGAFLCECDMSSLRSDVCELKGDVRVIPSNITIIALLHPSVSESRRSWRMKPHARKNDGHALASVTEVLVSVTPSSPHVPECKAESAAPAVVFSVGAYAGNMFHDFTDVLIPLFITASRFRSDVHLLVSDAPPWWLDKYRPLLRGLSHHAVIDMDRQSAEVLCTLMLVVGLSFHKEMSIDTAKTVVRLLFSAGSASLVAWEEVKMYSANKGAFLCECDMSSLRSEAESAAPAVVFSVGAYAGNMFHDFTDVLIPLFITASRFRSDVHLLASDAPPWWLDKYRPLLRGLSHHAVIDMDRQSAEVLCYPHVVVGLSFHKEMSIDTAKTVGGHYSMADFARLARRSYGLERDTAIRLLHGSDNIKSPRRPRLLIISRKTTRAFTNMGAVAQAAAMLGYEVIVGEAEQHSDLPAFARLVNSCDVLVGVHGAGLTNLVFLPPGAVVVQVVPLGGLEAMARDDFGEPAGDMGLGYVQYGISVGESTLAELYPRDRRVLRDLALRSEYLVSQNVTLDVARFSGALSRALELLHH</sequence>
<evidence type="ECO:0000259" key="7">
    <source>
        <dbReference type="Pfam" id="PF04577"/>
    </source>
</evidence>
<proteinExistence type="predicted"/>
<reference evidence="8" key="1">
    <citation type="submission" date="2015-06" db="UniProtKB">
        <authorList>
            <consortium name="EnsemblPlants"/>
        </authorList>
    </citation>
    <scope>IDENTIFICATION</scope>
</reference>
<dbReference type="ExpressionAtlas" id="M8C8T5">
    <property type="expression patterns" value="baseline"/>
</dbReference>
<name>M8C8T5_AEGTA</name>
<dbReference type="InterPro" id="IPR007657">
    <property type="entry name" value="Glycosyltransferase_61"/>
</dbReference>
<evidence type="ECO:0000256" key="1">
    <source>
        <dbReference type="ARBA" id="ARBA00004323"/>
    </source>
</evidence>
<dbReference type="PANTHER" id="PTHR20961">
    <property type="entry name" value="GLYCOSYLTRANSFERASE"/>
    <property type="match status" value="1"/>
</dbReference>
<keyword evidence="5" id="KW-0333">Golgi apparatus</keyword>
<feature type="domain" description="Glycosyltransferase 61 catalytic" evidence="7">
    <location>
        <begin position="406"/>
        <end position="507"/>
    </location>
</feature>
<keyword evidence="6" id="KW-0325">Glycoprotein</keyword>
<comment type="subcellular location">
    <subcellularLocation>
        <location evidence="1">Golgi apparatus membrane</location>
        <topology evidence="1">Single-pass type II membrane protein</topology>
    </subcellularLocation>
</comment>
<evidence type="ECO:0000256" key="3">
    <source>
        <dbReference type="ARBA" id="ARBA00022676"/>
    </source>
</evidence>
<protein>
    <submittedName>
        <fullName evidence="8">Putative glycosyltransferase AGO61</fullName>
    </submittedName>
</protein>
<keyword evidence="3" id="KW-0328">Glycosyltransferase</keyword>
<dbReference type="PANTHER" id="PTHR20961:SF81">
    <property type="entry name" value="GLYCOSYLTRANSFERASE FAMILY 61 PROTEIN"/>
    <property type="match status" value="1"/>
</dbReference>
<accession>M8C8T5</accession>
<dbReference type="GO" id="GO:0000139">
    <property type="term" value="C:Golgi membrane"/>
    <property type="evidence" value="ECO:0007669"/>
    <property type="project" value="UniProtKB-SubCell"/>
</dbReference>
<dbReference type="InterPro" id="IPR049625">
    <property type="entry name" value="Glyco_transf_61_cat"/>
</dbReference>
<dbReference type="GO" id="GO:0016763">
    <property type="term" value="F:pentosyltransferase activity"/>
    <property type="evidence" value="ECO:0007669"/>
    <property type="project" value="UniProtKB-ARBA"/>
</dbReference>
<dbReference type="EnsemblPlants" id="EMT11533">
    <property type="protein sequence ID" value="EMT11533"/>
    <property type="gene ID" value="F775_17338"/>
</dbReference>
<evidence type="ECO:0000313" key="8">
    <source>
        <dbReference type="EnsemblPlants" id="EMT11533"/>
    </source>
</evidence>
<evidence type="ECO:0000256" key="4">
    <source>
        <dbReference type="ARBA" id="ARBA00022679"/>
    </source>
</evidence>
<dbReference type="AlphaFoldDB" id="M8C8T5"/>
<evidence type="ECO:0000256" key="6">
    <source>
        <dbReference type="ARBA" id="ARBA00023180"/>
    </source>
</evidence>
<evidence type="ECO:0000256" key="2">
    <source>
        <dbReference type="ARBA" id="ARBA00004881"/>
    </source>
</evidence>
<dbReference type="Pfam" id="PF04577">
    <property type="entry name" value="Glyco_transf_61"/>
    <property type="match status" value="1"/>
</dbReference>
<keyword evidence="4" id="KW-0808">Transferase</keyword>
<organism evidence="8">
    <name type="scientific">Aegilops tauschii</name>
    <name type="common">Tausch's goatgrass</name>
    <name type="synonym">Aegilops squarrosa</name>
    <dbReference type="NCBI Taxonomy" id="37682"/>
    <lineage>
        <taxon>Eukaryota</taxon>
        <taxon>Viridiplantae</taxon>
        <taxon>Streptophyta</taxon>
        <taxon>Embryophyta</taxon>
        <taxon>Tracheophyta</taxon>
        <taxon>Spermatophyta</taxon>
        <taxon>Magnoliopsida</taxon>
        <taxon>Liliopsida</taxon>
        <taxon>Poales</taxon>
        <taxon>Poaceae</taxon>
        <taxon>BOP clade</taxon>
        <taxon>Pooideae</taxon>
        <taxon>Triticodae</taxon>
        <taxon>Triticeae</taxon>
        <taxon>Triticinae</taxon>
        <taxon>Aegilops</taxon>
    </lineage>
</organism>